<proteinExistence type="predicted"/>
<dbReference type="EMBL" id="VSRR010026480">
    <property type="protein sequence ID" value="MPC67599.1"/>
    <property type="molecule type" value="Genomic_DNA"/>
</dbReference>
<dbReference type="Proteomes" id="UP000324222">
    <property type="component" value="Unassembled WGS sequence"/>
</dbReference>
<sequence length="81" mass="9173">MSGVRRVSKVEARCVCVGGGEWREGGWRGEEREERSVNASSITAKLRSFSLYMCAPFVVAVPQAKTINQYTWLPDVHQHNY</sequence>
<gene>
    <name evidence="1" type="ORF">E2C01_061776</name>
</gene>
<protein>
    <submittedName>
        <fullName evidence="1">Uncharacterized protein</fullName>
    </submittedName>
</protein>
<keyword evidence="2" id="KW-1185">Reference proteome</keyword>
<organism evidence="1 2">
    <name type="scientific">Portunus trituberculatus</name>
    <name type="common">Swimming crab</name>
    <name type="synonym">Neptunus trituberculatus</name>
    <dbReference type="NCBI Taxonomy" id="210409"/>
    <lineage>
        <taxon>Eukaryota</taxon>
        <taxon>Metazoa</taxon>
        <taxon>Ecdysozoa</taxon>
        <taxon>Arthropoda</taxon>
        <taxon>Crustacea</taxon>
        <taxon>Multicrustacea</taxon>
        <taxon>Malacostraca</taxon>
        <taxon>Eumalacostraca</taxon>
        <taxon>Eucarida</taxon>
        <taxon>Decapoda</taxon>
        <taxon>Pleocyemata</taxon>
        <taxon>Brachyura</taxon>
        <taxon>Eubrachyura</taxon>
        <taxon>Portunoidea</taxon>
        <taxon>Portunidae</taxon>
        <taxon>Portuninae</taxon>
        <taxon>Portunus</taxon>
    </lineage>
</organism>
<name>A0A5B7HCS4_PORTR</name>
<evidence type="ECO:0000313" key="1">
    <source>
        <dbReference type="EMBL" id="MPC67599.1"/>
    </source>
</evidence>
<reference evidence="1 2" key="1">
    <citation type="submission" date="2019-05" db="EMBL/GenBank/DDBJ databases">
        <title>Another draft genome of Portunus trituberculatus and its Hox gene families provides insights of decapod evolution.</title>
        <authorList>
            <person name="Jeong J.-H."/>
            <person name="Song I."/>
            <person name="Kim S."/>
            <person name="Choi T."/>
            <person name="Kim D."/>
            <person name="Ryu S."/>
            <person name="Kim W."/>
        </authorList>
    </citation>
    <scope>NUCLEOTIDE SEQUENCE [LARGE SCALE GENOMIC DNA]</scope>
    <source>
        <tissue evidence="1">Muscle</tissue>
    </source>
</reference>
<dbReference type="AlphaFoldDB" id="A0A5B7HCS4"/>
<comment type="caution">
    <text evidence="1">The sequence shown here is derived from an EMBL/GenBank/DDBJ whole genome shotgun (WGS) entry which is preliminary data.</text>
</comment>
<accession>A0A5B7HCS4</accession>
<evidence type="ECO:0000313" key="2">
    <source>
        <dbReference type="Proteomes" id="UP000324222"/>
    </source>
</evidence>